<comment type="caution">
    <text evidence="7">The sequence shown here is derived from an EMBL/GenBank/DDBJ whole genome shotgun (WGS) entry which is preliminary data.</text>
</comment>
<evidence type="ECO:0000256" key="2">
    <source>
        <dbReference type="ARBA" id="ARBA00022475"/>
    </source>
</evidence>
<dbReference type="InterPro" id="IPR001123">
    <property type="entry name" value="LeuE-type"/>
</dbReference>
<evidence type="ECO:0000313" key="8">
    <source>
        <dbReference type="Proteomes" id="UP001138751"/>
    </source>
</evidence>
<keyword evidence="5 6" id="KW-0472">Membrane</keyword>
<dbReference type="Pfam" id="PF01810">
    <property type="entry name" value="LysE"/>
    <property type="match status" value="1"/>
</dbReference>
<keyword evidence="2" id="KW-1003">Cell membrane</keyword>
<proteinExistence type="predicted"/>
<evidence type="ECO:0000256" key="1">
    <source>
        <dbReference type="ARBA" id="ARBA00004651"/>
    </source>
</evidence>
<name>A0A9X9X0Q8_9PROT</name>
<evidence type="ECO:0000256" key="6">
    <source>
        <dbReference type="SAM" id="Phobius"/>
    </source>
</evidence>
<dbReference type="EMBL" id="JAAEDM010000055">
    <property type="protein sequence ID" value="MBR0672987.1"/>
    <property type="molecule type" value="Genomic_DNA"/>
</dbReference>
<protein>
    <submittedName>
        <fullName evidence="7">LysE family translocator</fullName>
    </submittedName>
</protein>
<keyword evidence="3 6" id="KW-0812">Transmembrane</keyword>
<reference evidence="7" key="1">
    <citation type="submission" date="2020-01" db="EMBL/GenBank/DDBJ databases">
        <authorList>
            <person name="Rat A."/>
        </authorList>
    </citation>
    <scope>NUCLEOTIDE SEQUENCE</scope>
    <source>
        <strain evidence="7">LMG 31231</strain>
    </source>
</reference>
<dbReference type="RefSeq" id="WP_211863401.1">
    <property type="nucleotide sequence ID" value="NZ_JAAEDM010000055.1"/>
</dbReference>
<dbReference type="AlphaFoldDB" id="A0A9X9X0Q8"/>
<dbReference type="PANTHER" id="PTHR30086">
    <property type="entry name" value="ARGININE EXPORTER PROTEIN ARGO"/>
    <property type="match status" value="1"/>
</dbReference>
<feature type="transmembrane region" description="Helical" evidence="6">
    <location>
        <begin position="54"/>
        <end position="87"/>
    </location>
</feature>
<evidence type="ECO:0000256" key="3">
    <source>
        <dbReference type="ARBA" id="ARBA00022692"/>
    </source>
</evidence>
<keyword evidence="4 6" id="KW-1133">Transmembrane helix</keyword>
<evidence type="ECO:0000256" key="4">
    <source>
        <dbReference type="ARBA" id="ARBA00022989"/>
    </source>
</evidence>
<reference evidence="7" key="2">
    <citation type="journal article" date="2021" name="Syst. Appl. Microbiol.">
        <title>Roseomonas hellenica sp. nov., isolated from roots of wild-growing Alkanna tinctoria.</title>
        <authorList>
            <person name="Rat A."/>
            <person name="Naranjo H.D."/>
            <person name="Lebbe L."/>
            <person name="Cnockaert M."/>
            <person name="Krigas N."/>
            <person name="Grigoriadou K."/>
            <person name="Maloupa E."/>
            <person name="Willems A."/>
        </authorList>
    </citation>
    <scope>NUCLEOTIDE SEQUENCE</scope>
    <source>
        <strain evidence="7">LMG 31231</strain>
    </source>
</reference>
<dbReference type="Proteomes" id="UP001138751">
    <property type="component" value="Unassembled WGS sequence"/>
</dbReference>
<sequence>MPDSTQLALFFAAALLLAVTPGPGIFYVAARTLAGGRAEGIASSFGTGLGGMVHVVAGGLGVSALVLASAELFTVLKLAGAAYLVWLGLRTLRAARRDALASVGAAAPVPPVGARRAFREGVLVEALNPKTAAFFLAFVPQFVDPAAGGVAVQFAVLGTVSVVLNTLADVATAFAAAGIRSGVAARPGLVRRLREASGAAMITLGLGLALARRPAN</sequence>
<evidence type="ECO:0000256" key="5">
    <source>
        <dbReference type="ARBA" id="ARBA00023136"/>
    </source>
</evidence>
<keyword evidence="8" id="KW-1185">Reference proteome</keyword>
<dbReference type="PIRSF" id="PIRSF006324">
    <property type="entry name" value="LeuE"/>
    <property type="match status" value="1"/>
</dbReference>
<dbReference type="PANTHER" id="PTHR30086:SF20">
    <property type="entry name" value="ARGININE EXPORTER PROTEIN ARGO-RELATED"/>
    <property type="match status" value="1"/>
</dbReference>
<comment type="subcellular location">
    <subcellularLocation>
        <location evidence="1">Cell membrane</location>
        <topology evidence="1">Multi-pass membrane protein</topology>
    </subcellularLocation>
</comment>
<dbReference type="GO" id="GO:0015171">
    <property type="term" value="F:amino acid transmembrane transporter activity"/>
    <property type="evidence" value="ECO:0007669"/>
    <property type="project" value="TreeGrafter"/>
</dbReference>
<organism evidence="7 8">
    <name type="scientific">Neoroseomonas soli</name>
    <dbReference type="NCBI Taxonomy" id="1081025"/>
    <lineage>
        <taxon>Bacteria</taxon>
        <taxon>Pseudomonadati</taxon>
        <taxon>Pseudomonadota</taxon>
        <taxon>Alphaproteobacteria</taxon>
        <taxon>Acetobacterales</taxon>
        <taxon>Acetobacteraceae</taxon>
        <taxon>Neoroseomonas</taxon>
    </lineage>
</organism>
<evidence type="ECO:0000313" key="7">
    <source>
        <dbReference type="EMBL" id="MBR0672987.1"/>
    </source>
</evidence>
<gene>
    <name evidence="7" type="ORF">GXW76_17550</name>
</gene>
<accession>A0A9X9X0Q8</accession>
<dbReference type="GO" id="GO:0005886">
    <property type="term" value="C:plasma membrane"/>
    <property type="evidence" value="ECO:0007669"/>
    <property type="project" value="UniProtKB-SubCell"/>
</dbReference>